<protein>
    <recommendedName>
        <fullName evidence="4">Secreted protein</fullName>
    </recommendedName>
</protein>
<dbReference type="HOGENOM" id="CLU_2527488_0_0_1"/>
<organism evidence="2 3">
    <name type="scientific">Fomitopsis schrenkii</name>
    <name type="common">Brown rot fungus</name>
    <dbReference type="NCBI Taxonomy" id="2126942"/>
    <lineage>
        <taxon>Eukaryota</taxon>
        <taxon>Fungi</taxon>
        <taxon>Dikarya</taxon>
        <taxon>Basidiomycota</taxon>
        <taxon>Agaricomycotina</taxon>
        <taxon>Agaricomycetes</taxon>
        <taxon>Polyporales</taxon>
        <taxon>Fomitopsis</taxon>
    </lineage>
</organism>
<gene>
    <name evidence="2" type="ORF">FOMPIDRAFT_1025110</name>
</gene>
<evidence type="ECO:0000313" key="2">
    <source>
        <dbReference type="EMBL" id="EPS97166.1"/>
    </source>
</evidence>
<feature type="chain" id="PRO_5004550121" description="Secreted protein" evidence="1">
    <location>
        <begin position="27"/>
        <end position="84"/>
    </location>
</feature>
<accession>S8DVG6</accession>
<dbReference type="EMBL" id="KE504178">
    <property type="protein sequence ID" value="EPS97166.1"/>
    <property type="molecule type" value="Genomic_DNA"/>
</dbReference>
<reference evidence="2 3" key="1">
    <citation type="journal article" date="2012" name="Science">
        <title>The Paleozoic origin of enzymatic lignin decomposition reconstructed from 31 fungal genomes.</title>
        <authorList>
            <person name="Floudas D."/>
            <person name="Binder M."/>
            <person name="Riley R."/>
            <person name="Barry K."/>
            <person name="Blanchette R.A."/>
            <person name="Henrissat B."/>
            <person name="Martinez A.T."/>
            <person name="Otillar R."/>
            <person name="Spatafora J.W."/>
            <person name="Yadav J.S."/>
            <person name="Aerts A."/>
            <person name="Benoit I."/>
            <person name="Boyd A."/>
            <person name="Carlson A."/>
            <person name="Copeland A."/>
            <person name="Coutinho P.M."/>
            <person name="de Vries R.P."/>
            <person name="Ferreira P."/>
            <person name="Findley K."/>
            <person name="Foster B."/>
            <person name="Gaskell J."/>
            <person name="Glotzer D."/>
            <person name="Gorecki P."/>
            <person name="Heitman J."/>
            <person name="Hesse C."/>
            <person name="Hori C."/>
            <person name="Igarashi K."/>
            <person name="Jurgens J.A."/>
            <person name="Kallen N."/>
            <person name="Kersten P."/>
            <person name="Kohler A."/>
            <person name="Kuees U."/>
            <person name="Kumar T.K.A."/>
            <person name="Kuo A."/>
            <person name="LaButti K."/>
            <person name="Larrondo L.F."/>
            <person name="Lindquist E."/>
            <person name="Ling A."/>
            <person name="Lombard V."/>
            <person name="Lucas S."/>
            <person name="Lundell T."/>
            <person name="Martin R."/>
            <person name="McLaughlin D.J."/>
            <person name="Morgenstern I."/>
            <person name="Morin E."/>
            <person name="Murat C."/>
            <person name="Nagy L.G."/>
            <person name="Nolan M."/>
            <person name="Ohm R.A."/>
            <person name="Patyshakuliyeva A."/>
            <person name="Rokas A."/>
            <person name="Ruiz-Duenas F.J."/>
            <person name="Sabat G."/>
            <person name="Salamov A."/>
            <person name="Samejima M."/>
            <person name="Schmutz J."/>
            <person name="Slot J.C."/>
            <person name="St John F."/>
            <person name="Stenlid J."/>
            <person name="Sun H."/>
            <person name="Sun S."/>
            <person name="Syed K."/>
            <person name="Tsang A."/>
            <person name="Wiebenga A."/>
            <person name="Young D."/>
            <person name="Pisabarro A."/>
            <person name="Eastwood D.C."/>
            <person name="Martin F."/>
            <person name="Cullen D."/>
            <person name="Grigoriev I.V."/>
            <person name="Hibbett D.S."/>
        </authorList>
    </citation>
    <scope>NUCLEOTIDE SEQUENCE</scope>
    <source>
        <strain evidence="3">FP-58527</strain>
    </source>
</reference>
<keyword evidence="1" id="KW-0732">Signal</keyword>
<sequence>MPLWSRSLPGLTAPLRVLIVFDGVLAFCDCSWDLGPEIPVPRTALDDVVFKVLFTAESEGRCSVCVMGFPELCSLPHRRGGLWL</sequence>
<dbReference type="Proteomes" id="UP000015241">
    <property type="component" value="Unassembled WGS sequence"/>
</dbReference>
<proteinExistence type="predicted"/>
<evidence type="ECO:0008006" key="4">
    <source>
        <dbReference type="Google" id="ProtNLM"/>
    </source>
</evidence>
<feature type="signal peptide" evidence="1">
    <location>
        <begin position="1"/>
        <end position="26"/>
    </location>
</feature>
<name>S8DVG6_FOMSC</name>
<dbReference type="InParanoid" id="S8DVG6"/>
<dbReference type="AlphaFoldDB" id="S8DVG6"/>
<evidence type="ECO:0000313" key="3">
    <source>
        <dbReference type="Proteomes" id="UP000015241"/>
    </source>
</evidence>
<evidence type="ECO:0000256" key="1">
    <source>
        <dbReference type="SAM" id="SignalP"/>
    </source>
</evidence>
<keyword evidence="3" id="KW-1185">Reference proteome</keyword>